<feature type="compositionally biased region" description="Low complexity" evidence="1">
    <location>
        <begin position="8"/>
        <end position="26"/>
    </location>
</feature>
<evidence type="ECO:0008006" key="4">
    <source>
        <dbReference type="Google" id="ProtNLM"/>
    </source>
</evidence>
<name>A0ABV5LQM1_9ACTN</name>
<proteinExistence type="predicted"/>
<dbReference type="Proteomes" id="UP001589748">
    <property type="component" value="Unassembled WGS sequence"/>
</dbReference>
<feature type="region of interest" description="Disordered" evidence="1">
    <location>
        <begin position="1"/>
        <end position="26"/>
    </location>
</feature>
<dbReference type="SUPFAM" id="SSF48208">
    <property type="entry name" value="Six-hairpin glycosidases"/>
    <property type="match status" value="1"/>
</dbReference>
<dbReference type="RefSeq" id="WP_380138439.1">
    <property type="nucleotide sequence ID" value="NZ_JBHLUI010000009.1"/>
</dbReference>
<keyword evidence="3" id="KW-1185">Reference proteome</keyword>
<dbReference type="EMBL" id="JBHMDM010000003">
    <property type="protein sequence ID" value="MFB9376375.1"/>
    <property type="molecule type" value="Genomic_DNA"/>
</dbReference>
<evidence type="ECO:0000313" key="3">
    <source>
        <dbReference type="Proteomes" id="UP001589748"/>
    </source>
</evidence>
<evidence type="ECO:0000256" key="1">
    <source>
        <dbReference type="SAM" id="MobiDB-lite"/>
    </source>
</evidence>
<accession>A0ABV5LQM1</accession>
<protein>
    <recommendedName>
        <fullName evidence="4">Lanthionine synthetase-like protein</fullName>
    </recommendedName>
</protein>
<reference evidence="2 3" key="1">
    <citation type="submission" date="2024-09" db="EMBL/GenBank/DDBJ databases">
        <authorList>
            <person name="Sun Q."/>
            <person name="Mori K."/>
        </authorList>
    </citation>
    <scope>NUCLEOTIDE SEQUENCE [LARGE SCALE GENOMIC DNA]</scope>
    <source>
        <strain evidence="2 3">TISTR 1856</strain>
    </source>
</reference>
<organism evidence="2 3">
    <name type="scientific">Kineococcus gynurae</name>
    <dbReference type="NCBI Taxonomy" id="452979"/>
    <lineage>
        <taxon>Bacteria</taxon>
        <taxon>Bacillati</taxon>
        <taxon>Actinomycetota</taxon>
        <taxon>Actinomycetes</taxon>
        <taxon>Kineosporiales</taxon>
        <taxon>Kineosporiaceae</taxon>
        <taxon>Kineococcus</taxon>
    </lineage>
</organism>
<gene>
    <name evidence="2" type="ORF">ACFFVI_05295</name>
</gene>
<evidence type="ECO:0000313" key="2">
    <source>
        <dbReference type="EMBL" id="MFB9376375.1"/>
    </source>
</evidence>
<sequence length="430" mass="45119">MHRTHAFPAAPDATPSAATSDPVVTPDPVEVPAHALAAAARGARWLRRSGIQSPSGGYHSWFDREQDAYPFEYSEVTGYLVTYAAWLAAGAGDILPDAIEDGEGPHAGATVLDDADRAVHWLATAVQPEPGAFRCLEASAAVGRFQGKADRLYTFDAGIILQGLVAHHVATGSEPARRTAVDTGEWLLRHVDAAGVVQPWPSAPGVTDWPDVPGDWSTRPGVHHAKIGIGLAALGELTGDGRFTAAAVAVCEDALRHQLPSGRFVTNPASDPVPGSTNIHPHCYAAEALWSVGHATGRADLVAASERATLWLLAATDATGHPLRRWTSEVDVVRHPRVDGVAQALRLAALHGLGGTAAARRLLGTVLAHQVEDPTEVRVHGGFAFGAGTAGEPLVHANVWVTAFAVQALVLAVRGGADPQGPVLDWRHLV</sequence>
<dbReference type="InterPro" id="IPR008928">
    <property type="entry name" value="6-hairpin_glycosidase_sf"/>
</dbReference>
<comment type="caution">
    <text evidence="2">The sequence shown here is derived from an EMBL/GenBank/DDBJ whole genome shotgun (WGS) entry which is preliminary data.</text>
</comment>